<name>A0A1V9Z697_ACHHY</name>
<organism evidence="1 2">
    <name type="scientific">Achlya hypogyna</name>
    <name type="common">Oomycete</name>
    <name type="synonym">Protoachlya hypogyna</name>
    <dbReference type="NCBI Taxonomy" id="1202772"/>
    <lineage>
        <taxon>Eukaryota</taxon>
        <taxon>Sar</taxon>
        <taxon>Stramenopiles</taxon>
        <taxon>Oomycota</taxon>
        <taxon>Saprolegniomycetes</taxon>
        <taxon>Saprolegniales</taxon>
        <taxon>Achlyaceae</taxon>
        <taxon>Achlya</taxon>
    </lineage>
</organism>
<dbReference type="EMBL" id="JNBR01000404">
    <property type="protein sequence ID" value="OQR93525.1"/>
    <property type="molecule type" value="Genomic_DNA"/>
</dbReference>
<reference evidence="1 2" key="1">
    <citation type="journal article" date="2014" name="Genome Biol. Evol.">
        <title>The secreted proteins of Achlya hypogyna and Thraustotheca clavata identify the ancestral oomycete secretome and reveal gene acquisitions by horizontal gene transfer.</title>
        <authorList>
            <person name="Misner I."/>
            <person name="Blouin N."/>
            <person name="Leonard G."/>
            <person name="Richards T.A."/>
            <person name="Lane C.E."/>
        </authorList>
    </citation>
    <scope>NUCLEOTIDE SEQUENCE [LARGE SCALE GENOMIC DNA]</scope>
    <source>
        <strain evidence="1 2">ATCC 48635</strain>
    </source>
</reference>
<gene>
    <name evidence="1" type="ORF">ACHHYP_02480</name>
</gene>
<proteinExistence type="predicted"/>
<dbReference type="Proteomes" id="UP000243579">
    <property type="component" value="Unassembled WGS sequence"/>
</dbReference>
<accession>A0A1V9Z697</accession>
<keyword evidence="2" id="KW-1185">Reference proteome</keyword>
<dbReference type="OrthoDB" id="77293at2759"/>
<protein>
    <submittedName>
        <fullName evidence="1">Uncharacterized protein</fullName>
    </submittedName>
</protein>
<dbReference type="AlphaFoldDB" id="A0A1V9Z697"/>
<evidence type="ECO:0000313" key="2">
    <source>
        <dbReference type="Proteomes" id="UP000243579"/>
    </source>
</evidence>
<comment type="caution">
    <text evidence="1">The sequence shown here is derived from an EMBL/GenBank/DDBJ whole genome shotgun (WGS) entry which is preliminary data.</text>
</comment>
<evidence type="ECO:0000313" key="1">
    <source>
        <dbReference type="EMBL" id="OQR93525.1"/>
    </source>
</evidence>
<sequence length="239" mass="27794">MPMVPGGNGDRFLNLVYGARHRYRKAMPTTDETAAWAAARARAEAFGWLDAMPLWSTAPGRHNEVLAVVKMIQAFKDPRLEKTYAWYHAELHTAITKARSGHEGPNAKLPGVFLAREAVRYLAFSIYRSAIIALLDETHEDGRRPELWDELVFNRLQALYEPKRDIFPTLAAVSFARVRWEQRRRLRQYIAEPHMTPYLLLLLLRHDFYSTEPPVTIEFIVAEWPEIEGTFKRRHIRLQ</sequence>